<evidence type="ECO:0000313" key="2">
    <source>
        <dbReference type="Proteomes" id="UP000070414"/>
    </source>
</evidence>
<dbReference type="EMBL" id="LHXS01000075">
    <property type="protein sequence ID" value="KXA96280.1"/>
    <property type="molecule type" value="Genomic_DNA"/>
</dbReference>
<comment type="caution">
    <text evidence="1">The sequence shown here is derived from an EMBL/GenBank/DDBJ whole genome shotgun (WGS) entry which is preliminary data.</text>
</comment>
<gene>
    <name evidence="1" type="ORF">AKJ38_03560</name>
</gene>
<keyword evidence="2" id="KW-1185">Reference proteome</keyword>
<dbReference type="AlphaFoldDB" id="A0A133UQ79"/>
<name>A0A133UQ79_9EURY</name>
<protein>
    <submittedName>
        <fullName evidence="1">Uncharacterized protein</fullName>
    </submittedName>
</protein>
<organism evidence="1 2">
    <name type="scientific">candidate division MSBL1 archaeon SCGC-AAA259I14</name>
    <dbReference type="NCBI Taxonomy" id="1698268"/>
    <lineage>
        <taxon>Archaea</taxon>
        <taxon>Methanobacteriati</taxon>
        <taxon>Methanobacteriota</taxon>
        <taxon>candidate division MSBL1</taxon>
    </lineage>
</organism>
<evidence type="ECO:0000313" key="1">
    <source>
        <dbReference type="EMBL" id="KXA96280.1"/>
    </source>
</evidence>
<dbReference type="Proteomes" id="UP000070414">
    <property type="component" value="Unassembled WGS sequence"/>
</dbReference>
<sequence>MIEACDAWQPVYDWLTEKGIDVKLAHPHKTRIIAEVKMKWIVRKCGLSLWETKKMIFHYH</sequence>
<accession>A0A133UQ79</accession>
<proteinExistence type="predicted"/>
<reference evidence="1 2" key="1">
    <citation type="journal article" date="2016" name="Sci. Rep.">
        <title>Metabolic traits of an uncultured archaeal lineage -MSBL1- from brine pools of the Red Sea.</title>
        <authorList>
            <person name="Mwirichia R."/>
            <person name="Alam I."/>
            <person name="Rashid M."/>
            <person name="Vinu M."/>
            <person name="Ba-Alawi W."/>
            <person name="Anthony Kamau A."/>
            <person name="Kamanda Ngugi D."/>
            <person name="Goker M."/>
            <person name="Klenk H.P."/>
            <person name="Bajic V."/>
            <person name="Stingl U."/>
        </authorList>
    </citation>
    <scope>NUCLEOTIDE SEQUENCE [LARGE SCALE GENOMIC DNA]</scope>
    <source>
        <strain evidence="1">SCGC-AAA259I14</strain>
    </source>
</reference>